<dbReference type="PROSITE" id="PS51420">
    <property type="entry name" value="RHO"/>
    <property type="match status" value="1"/>
</dbReference>
<dbReference type="SMART" id="SM00174">
    <property type="entry name" value="RHO"/>
    <property type="match status" value="1"/>
</dbReference>
<dbReference type="InterPro" id="IPR005225">
    <property type="entry name" value="Small_GTP-bd"/>
</dbReference>
<dbReference type="InterPro" id="IPR050227">
    <property type="entry name" value="Rab"/>
</dbReference>
<reference evidence="4 5" key="1">
    <citation type="submission" date="2024-04" db="EMBL/GenBank/DDBJ databases">
        <title>Tritrichomonas musculus Genome.</title>
        <authorList>
            <person name="Alves-Ferreira E."/>
            <person name="Grigg M."/>
            <person name="Lorenzi H."/>
            <person name="Galac M."/>
        </authorList>
    </citation>
    <scope>NUCLEOTIDE SEQUENCE [LARGE SCALE GENOMIC DNA]</scope>
    <source>
        <strain evidence="4 5">EAF2021</strain>
    </source>
</reference>
<dbReference type="NCBIfam" id="TIGR00231">
    <property type="entry name" value="small_GTP"/>
    <property type="match status" value="1"/>
</dbReference>
<evidence type="ECO:0000256" key="2">
    <source>
        <dbReference type="ARBA" id="ARBA00023134"/>
    </source>
</evidence>
<accession>A0ABR2H462</accession>
<dbReference type="Gene3D" id="3.40.50.300">
    <property type="entry name" value="P-loop containing nucleotide triphosphate hydrolases"/>
    <property type="match status" value="1"/>
</dbReference>
<evidence type="ECO:0000313" key="5">
    <source>
        <dbReference type="Proteomes" id="UP001470230"/>
    </source>
</evidence>
<dbReference type="Proteomes" id="UP001470230">
    <property type="component" value="Unassembled WGS sequence"/>
</dbReference>
<dbReference type="PRINTS" id="PR00449">
    <property type="entry name" value="RASTRNSFRMNG"/>
</dbReference>
<dbReference type="InterPro" id="IPR001806">
    <property type="entry name" value="Small_GTPase"/>
</dbReference>
<organism evidence="4 5">
    <name type="scientific">Tritrichomonas musculus</name>
    <dbReference type="NCBI Taxonomy" id="1915356"/>
    <lineage>
        <taxon>Eukaryota</taxon>
        <taxon>Metamonada</taxon>
        <taxon>Parabasalia</taxon>
        <taxon>Tritrichomonadida</taxon>
        <taxon>Tritrichomonadidae</taxon>
        <taxon>Tritrichomonas</taxon>
    </lineage>
</organism>
<dbReference type="SMART" id="SM00175">
    <property type="entry name" value="RAB"/>
    <property type="match status" value="1"/>
</dbReference>
<feature type="region of interest" description="Disordered" evidence="3">
    <location>
        <begin position="186"/>
        <end position="205"/>
    </location>
</feature>
<proteinExistence type="predicted"/>
<protein>
    <recommendedName>
        <fullName evidence="6">Small GTP-binding protein</fullName>
    </recommendedName>
</protein>
<evidence type="ECO:0008006" key="6">
    <source>
        <dbReference type="Google" id="ProtNLM"/>
    </source>
</evidence>
<keyword evidence="2" id="KW-0342">GTP-binding</keyword>
<evidence type="ECO:0000313" key="4">
    <source>
        <dbReference type="EMBL" id="KAK8840621.1"/>
    </source>
</evidence>
<dbReference type="PANTHER" id="PTHR47977">
    <property type="entry name" value="RAS-RELATED PROTEIN RAB"/>
    <property type="match status" value="1"/>
</dbReference>
<dbReference type="PROSITE" id="PS51421">
    <property type="entry name" value="RAS"/>
    <property type="match status" value="1"/>
</dbReference>
<keyword evidence="5" id="KW-1185">Reference proteome</keyword>
<feature type="compositionally biased region" description="Low complexity" evidence="3">
    <location>
        <begin position="190"/>
        <end position="205"/>
    </location>
</feature>
<dbReference type="EMBL" id="JAPFFF010000044">
    <property type="protein sequence ID" value="KAK8840621.1"/>
    <property type="molecule type" value="Genomic_DNA"/>
</dbReference>
<gene>
    <name evidence="4" type="ORF">M9Y10_030393</name>
</gene>
<sequence length="205" mass="22871">MSKAMKFKAVLIGDSAVGKTALFQRLENDAFQDSHIPTVGGAYTRISINSSNGYTYDIGLWDTAGQERFRNVVPMYFQSANIIIVVYDISNRESFENIGTWIDLANQKAPPDACYVLLGNKSDLEEQRAITLDEMEELKENLHFTEALETSAFNGKGIDMLISSLTSICDGIAKENNEPITDDQKEVEVNEQNNNEKQANQKPCC</sequence>
<dbReference type="Pfam" id="PF00071">
    <property type="entry name" value="Ras"/>
    <property type="match status" value="1"/>
</dbReference>
<dbReference type="CDD" id="cd00154">
    <property type="entry name" value="Rab"/>
    <property type="match status" value="1"/>
</dbReference>
<evidence type="ECO:0000256" key="3">
    <source>
        <dbReference type="SAM" id="MobiDB-lite"/>
    </source>
</evidence>
<dbReference type="SUPFAM" id="SSF52540">
    <property type="entry name" value="P-loop containing nucleoside triphosphate hydrolases"/>
    <property type="match status" value="1"/>
</dbReference>
<name>A0ABR2H462_9EUKA</name>
<dbReference type="PROSITE" id="PS51419">
    <property type="entry name" value="RAB"/>
    <property type="match status" value="1"/>
</dbReference>
<dbReference type="InterPro" id="IPR027417">
    <property type="entry name" value="P-loop_NTPase"/>
</dbReference>
<comment type="caution">
    <text evidence="4">The sequence shown here is derived from an EMBL/GenBank/DDBJ whole genome shotgun (WGS) entry which is preliminary data.</text>
</comment>
<dbReference type="SMART" id="SM00173">
    <property type="entry name" value="RAS"/>
    <property type="match status" value="1"/>
</dbReference>
<evidence type="ECO:0000256" key="1">
    <source>
        <dbReference type="ARBA" id="ARBA00022741"/>
    </source>
</evidence>
<keyword evidence="1" id="KW-0547">Nucleotide-binding</keyword>